<dbReference type="InterPro" id="IPR036047">
    <property type="entry name" value="F-box-like_dom_sf"/>
</dbReference>
<feature type="region of interest" description="Disordered" evidence="1">
    <location>
        <begin position="366"/>
        <end position="401"/>
    </location>
</feature>
<evidence type="ECO:0000256" key="1">
    <source>
        <dbReference type="SAM" id="MobiDB-lite"/>
    </source>
</evidence>
<reference evidence="2 3" key="1">
    <citation type="submission" date="2023-08" db="EMBL/GenBank/DDBJ databases">
        <authorList>
            <person name="Palmer J.M."/>
        </authorList>
    </citation>
    <scope>NUCLEOTIDE SEQUENCE [LARGE SCALE GENOMIC DNA]</scope>
    <source>
        <strain evidence="2 3">TWF481</strain>
    </source>
</reference>
<evidence type="ECO:0000313" key="2">
    <source>
        <dbReference type="EMBL" id="KAK6511222.1"/>
    </source>
</evidence>
<organism evidence="2 3">
    <name type="scientific">Arthrobotrys musiformis</name>
    <dbReference type="NCBI Taxonomy" id="47236"/>
    <lineage>
        <taxon>Eukaryota</taxon>
        <taxon>Fungi</taxon>
        <taxon>Dikarya</taxon>
        <taxon>Ascomycota</taxon>
        <taxon>Pezizomycotina</taxon>
        <taxon>Orbiliomycetes</taxon>
        <taxon>Orbiliales</taxon>
        <taxon>Orbiliaceae</taxon>
        <taxon>Arthrobotrys</taxon>
    </lineage>
</organism>
<feature type="compositionally biased region" description="Acidic residues" evidence="1">
    <location>
        <begin position="368"/>
        <end position="379"/>
    </location>
</feature>
<dbReference type="AlphaFoldDB" id="A0AAV9WLR7"/>
<name>A0AAV9WLR7_9PEZI</name>
<dbReference type="EMBL" id="JAVHJL010000001">
    <property type="protein sequence ID" value="KAK6511222.1"/>
    <property type="molecule type" value="Genomic_DNA"/>
</dbReference>
<comment type="caution">
    <text evidence="2">The sequence shown here is derived from an EMBL/GenBank/DDBJ whole genome shotgun (WGS) entry which is preliminary data.</text>
</comment>
<gene>
    <name evidence="2" type="ORF">TWF481_000143</name>
</gene>
<accession>A0AAV9WLR7</accession>
<dbReference type="Proteomes" id="UP001370758">
    <property type="component" value="Unassembled WGS sequence"/>
</dbReference>
<protein>
    <recommendedName>
        <fullName evidence="4">F-box domain-containing protein</fullName>
    </recommendedName>
</protein>
<dbReference type="SUPFAM" id="SSF81383">
    <property type="entry name" value="F-box domain"/>
    <property type="match status" value="1"/>
</dbReference>
<evidence type="ECO:0000313" key="3">
    <source>
        <dbReference type="Proteomes" id="UP001370758"/>
    </source>
</evidence>
<keyword evidence="3" id="KW-1185">Reference proteome</keyword>
<sequence length="498" mass="58564">MASRTQYDGPKAKITDLSNEILLLILESPVLERKDLLNVCQTNKQLNELFSHVLYKKAELKFPLALQQVVQWRKSFFKYRKCVKFFTVEVLANKENVNAISYNNQTSFAKSSFLTPSISAFSLITKLDLFDYGGRFDFVDLLDLVAASLQDNGNLRELTILQHLTAIFERTSYMGRARVRSSRHWTINAKLKSLRLFFIQHDCGKDVWDREIAKSRIRENKYLKRWMEGWISVFKYGTNYVKEFTLQGRYTGEQDFYARRGLFTEKRDQKGKGISVGNMFNLPEVEKLVFRIGGYSEFQELGRFLNVLELGKVKSFKVAAREYDWLCMADDDDDVDEFATKIWYLEGLEELQIEWNGLQADRPFLYQSDEEGSGDEDDEKEKYEYYGDENGNGSEEDEEPEDFEYREFDDPEDELFYAFLADGTKEYMPEEPCKGATEFLARRFPKLKKVTWKGMFSFKKYHWKVENIVERKSGDINIVQNILHREIDPERRPSHMAF</sequence>
<proteinExistence type="predicted"/>
<evidence type="ECO:0008006" key="4">
    <source>
        <dbReference type="Google" id="ProtNLM"/>
    </source>
</evidence>